<dbReference type="Proteomes" id="UP001596527">
    <property type="component" value="Unassembled WGS sequence"/>
</dbReference>
<evidence type="ECO:0000313" key="4">
    <source>
        <dbReference type="Proteomes" id="UP001596527"/>
    </source>
</evidence>
<keyword evidence="4" id="KW-1185">Reference proteome</keyword>
<feature type="transmembrane region" description="Helical" evidence="2">
    <location>
        <begin position="92"/>
        <end position="109"/>
    </location>
</feature>
<dbReference type="RefSeq" id="WP_380975712.1">
    <property type="nucleotide sequence ID" value="NZ_JBHTEF010000001.1"/>
</dbReference>
<gene>
    <name evidence="3" type="ORF">ACFQWG_12240</name>
</gene>
<reference evidence="4" key="1">
    <citation type="journal article" date="2019" name="Int. J. Syst. Evol. Microbiol.">
        <title>The Global Catalogue of Microorganisms (GCM) 10K type strain sequencing project: providing services to taxonomists for standard genome sequencing and annotation.</title>
        <authorList>
            <consortium name="The Broad Institute Genomics Platform"/>
            <consortium name="The Broad Institute Genome Sequencing Center for Infectious Disease"/>
            <person name="Wu L."/>
            <person name="Ma J."/>
        </authorList>
    </citation>
    <scope>NUCLEOTIDE SEQUENCE [LARGE SCALE GENOMIC DNA]</scope>
    <source>
        <strain evidence="4">CCUG 56698</strain>
    </source>
</reference>
<dbReference type="Pfam" id="PF09656">
    <property type="entry name" value="PGPGW"/>
    <property type="match status" value="1"/>
</dbReference>
<organism evidence="3 4">
    <name type="scientific">Schaalia naturae</name>
    <dbReference type="NCBI Taxonomy" id="635203"/>
    <lineage>
        <taxon>Bacteria</taxon>
        <taxon>Bacillati</taxon>
        <taxon>Actinomycetota</taxon>
        <taxon>Actinomycetes</taxon>
        <taxon>Actinomycetales</taxon>
        <taxon>Actinomycetaceae</taxon>
        <taxon>Schaalia</taxon>
    </lineage>
</organism>
<comment type="caution">
    <text evidence="3">The sequence shown here is derived from an EMBL/GenBank/DDBJ whole genome shotgun (WGS) entry which is preliminary data.</text>
</comment>
<evidence type="ECO:0000256" key="2">
    <source>
        <dbReference type="SAM" id="Phobius"/>
    </source>
</evidence>
<dbReference type="InterPro" id="IPR019099">
    <property type="entry name" value="Uncharacterised_PGPGW_TM"/>
</dbReference>
<proteinExistence type="predicted"/>
<keyword evidence="2" id="KW-0472">Membrane</keyword>
<protein>
    <submittedName>
        <fullName evidence="3">PGPGW domain-containing protein</fullName>
    </submittedName>
</protein>
<accession>A0ABW2SQ52</accession>
<evidence type="ECO:0000256" key="1">
    <source>
        <dbReference type="SAM" id="MobiDB-lite"/>
    </source>
</evidence>
<feature type="transmembrane region" description="Helical" evidence="2">
    <location>
        <begin position="61"/>
        <end position="86"/>
    </location>
</feature>
<keyword evidence="2" id="KW-1133">Transmembrane helix</keyword>
<dbReference type="EMBL" id="JBHTEF010000001">
    <property type="protein sequence ID" value="MFC7581964.1"/>
    <property type="molecule type" value="Genomic_DNA"/>
</dbReference>
<feature type="region of interest" description="Disordered" evidence="1">
    <location>
        <begin position="1"/>
        <end position="42"/>
    </location>
</feature>
<keyword evidence="2" id="KW-0812">Transmembrane</keyword>
<sequence length="142" mass="15245">MSISTGPRDVGPQRGADVTPAFPQASAGRAQDEGGPTQDGGHRIRRIVGRIRRFIDARGRATALVLKWAVALAGVAVICAGVVMLVVPGPGIVTILAGVAILGVLSPRLERLLYRFIGWAQREWERLKTRWASSRARADRVG</sequence>
<name>A0ABW2SQ52_9ACTO</name>
<evidence type="ECO:0000313" key="3">
    <source>
        <dbReference type="EMBL" id="MFC7581964.1"/>
    </source>
</evidence>